<dbReference type="Gene3D" id="3.80.10.10">
    <property type="entry name" value="Ribonuclease Inhibitor"/>
    <property type="match status" value="3"/>
</dbReference>
<keyword evidence="3 7" id="KW-0812">Transmembrane</keyword>
<evidence type="ECO:0000256" key="4">
    <source>
        <dbReference type="ARBA" id="ARBA00022737"/>
    </source>
</evidence>
<dbReference type="Proteomes" id="UP000467840">
    <property type="component" value="Chromosome 18"/>
</dbReference>
<evidence type="ECO:0000313" key="8">
    <source>
        <dbReference type="EMBL" id="KAF2297437.1"/>
    </source>
</evidence>
<sequence length="526" mass="57514">MINLSKLINSAALSWDAKSQPNPCSWKRVNCSSDNSSSLDLSNNQLSSIPIEFIDGCGRIGGLKLLNFSKNSLAGLLPAFRGFVGLESLDMSFNSLSGNISSQLGELPALKKLYLNFNRFSGSVPVYLGKSMVLEELQLSVNFFEGEIPLEILNYQNLSLIDLSVNKLEGSIPDSIENLTKLRILILSSNKLVGEIPKTIANIPTLVRFAANQNGFRGGIPGGITRHLSFLDPDQMRLGGNFLNGSVPSSFTPGHKLMYLELDNNRLTGVVPAQLGYCQNLALLNLAQNTLTGQLPMELGNNLNGSIPDGINSMDSLLELQLGQNQLGGRIPTMPVKLQIALNLSSNHFGGRIPNTLSRLKDLEVLDLSNNNFTEFVKKRKSVVLAVIIAVASAALAVGVIIIIAVSFSRRFLKVNDLQSQSGEDRPLPQVIQGNLLTSNAIHRSNIDFTKAMEAVADPQNIVLKTRFCTYYKATMPSGASYFVKKLNWSDKLFQLGSHDKFDQELKVLGKLRFKCHDSIGIFIDC</sequence>
<evidence type="ECO:0008006" key="10">
    <source>
        <dbReference type="Google" id="ProtNLM"/>
    </source>
</evidence>
<keyword evidence="4" id="KW-0677">Repeat</keyword>
<dbReference type="InterPro" id="IPR001611">
    <property type="entry name" value="Leu-rich_rpt"/>
</dbReference>
<dbReference type="SMART" id="SM00369">
    <property type="entry name" value="LRR_TYP"/>
    <property type="match status" value="5"/>
</dbReference>
<dbReference type="AlphaFoldDB" id="A0A6A6LA65"/>
<evidence type="ECO:0000256" key="5">
    <source>
        <dbReference type="ARBA" id="ARBA00022989"/>
    </source>
</evidence>
<evidence type="ECO:0000256" key="3">
    <source>
        <dbReference type="ARBA" id="ARBA00022692"/>
    </source>
</evidence>
<reference evidence="8 9" key="1">
    <citation type="journal article" date="2020" name="Mol. Plant">
        <title>The Chromosome-Based Rubber Tree Genome Provides New Insights into Spurge Genome Evolution and Rubber Biosynthesis.</title>
        <authorList>
            <person name="Liu J."/>
            <person name="Shi C."/>
            <person name="Shi C.C."/>
            <person name="Li W."/>
            <person name="Zhang Q.J."/>
            <person name="Zhang Y."/>
            <person name="Li K."/>
            <person name="Lu H.F."/>
            <person name="Shi C."/>
            <person name="Zhu S.T."/>
            <person name="Xiao Z.Y."/>
            <person name="Nan H."/>
            <person name="Yue Y."/>
            <person name="Zhu X.G."/>
            <person name="Wu Y."/>
            <person name="Hong X.N."/>
            <person name="Fan G.Y."/>
            <person name="Tong Y."/>
            <person name="Zhang D."/>
            <person name="Mao C.L."/>
            <person name="Liu Y.L."/>
            <person name="Hao S.J."/>
            <person name="Liu W.Q."/>
            <person name="Lv M.Q."/>
            <person name="Zhang H.B."/>
            <person name="Liu Y."/>
            <person name="Hu-Tang G.R."/>
            <person name="Wang J.P."/>
            <person name="Wang J.H."/>
            <person name="Sun Y.H."/>
            <person name="Ni S.B."/>
            <person name="Chen W.B."/>
            <person name="Zhang X.C."/>
            <person name="Jiao Y.N."/>
            <person name="Eichler E.E."/>
            <person name="Li G.H."/>
            <person name="Liu X."/>
            <person name="Gao L.Z."/>
        </authorList>
    </citation>
    <scope>NUCLEOTIDE SEQUENCE [LARGE SCALE GENOMIC DNA]</scope>
    <source>
        <strain evidence="9">cv. GT1</strain>
        <tissue evidence="8">Leaf</tissue>
    </source>
</reference>
<comment type="caution">
    <text evidence="8">The sequence shown here is derived from an EMBL/GenBank/DDBJ whole genome shotgun (WGS) entry which is preliminary data.</text>
</comment>
<dbReference type="PANTHER" id="PTHR48007:SF4">
    <property type="entry name" value="LEUCINE-RICH REPEAT RECEPTOR-LIKE PROTEIN KINASE PXC1"/>
    <property type="match status" value="1"/>
</dbReference>
<dbReference type="SUPFAM" id="SSF52058">
    <property type="entry name" value="L domain-like"/>
    <property type="match status" value="1"/>
</dbReference>
<dbReference type="FunFam" id="3.80.10.10:FF:000095">
    <property type="entry name" value="LRR receptor-like serine/threonine-protein kinase GSO1"/>
    <property type="match status" value="1"/>
</dbReference>
<evidence type="ECO:0000256" key="6">
    <source>
        <dbReference type="ARBA" id="ARBA00023136"/>
    </source>
</evidence>
<comment type="subcellular location">
    <subcellularLocation>
        <location evidence="1">Membrane</location>
        <topology evidence="1">Single-pass membrane protein</topology>
    </subcellularLocation>
</comment>
<evidence type="ECO:0000256" key="1">
    <source>
        <dbReference type="ARBA" id="ARBA00004167"/>
    </source>
</evidence>
<dbReference type="InterPro" id="IPR003591">
    <property type="entry name" value="Leu-rich_rpt_typical-subtyp"/>
</dbReference>
<keyword evidence="5 7" id="KW-1133">Transmembrane helix</keyword>
<dbReference type="Pfam" id="PF00560">
    <property type="entry name" value="LRR_1"/>
    <property type="match status" value="8"/>
</dbReference>
<evidence type="ECO:0000313" key="9">
    <source>
        <dbReference type="Proteomes" id="UP000467840"/>
    </source>
</evidence>
<gene>
    <name evidence="8" type="ORF">GH714_023524</name>
</gene>
<dbReference type="PANTHER" id="PTHR48007">
    <property type="entry name" value="LEUCINE-RICH REPEAT RECEPTOR-LIKE PROTEIN KINASE PXC1"/>
    <property type="match status" value="1"/>
</dbReference>
<dbReference type="PRINTS" id="PR00019">
    <property type="entry name" value="LEURICHRPT"/>
</dbReference>
<accession>A0A6A6LA65</accession>
<dbReference type="InterPro" id="IPR032675">
    <property type="entry name" value="LRR_dom_sf"/>
</dbReference>
<dbReference type="InterPro" id="IPR046959">
    <property type="entry name" value="PRK1-6/SRF4-like"/>
</dbReference>
<name>A0A6A6LA65_HEVBR</name>
<keyword evidence="2" id="KW-0433">Leucine-rich repeat</keyword>
<keyword evidence="6 7" id="KW-0472">Membrane</keyword>
<keyword evidence="9" id="KW-1185">Reference proteome</keyword>
<dbReference type="GO" id="GO:0016020">
    <property type="term" value="C:membrane"/>
    <property type="evidence" value="ECO:0007669"/>
    <property type="project" value="UniProtKB-SubCell"/>
</dbReference>
<feature type="transmembrane region" description="Helical" evidence="7">
    <location>
        <begin position="383"/>
        <end position="408"/>
    </location>
</feature>
<dbReference type="EMBL" id="JAAGAX010000012">
    <property type="protein sequence ID" value="KAF2297437.1"/>
    <property type="molecule type" value="Genomic_DNA"/>
</dbReference>
<organism evidence="8 9">
    <name type="scientific">Hevea brasiliensis</name>
    <name type="common">Para rubber tree</name>
    <name type="synonym">Siphonia brasiliensis</name>
    <dbReference type="NCBI Taxonomy" id="3981"/>
    <lineage>
        <taxon>Eukaryota</taxon>
        <taxon>Viridiplantae</taxon>
        <taxon>Streptophyta</taxon>
        <taxon>Embryophyta</taxon>
        <taxon>Tracheophyta</taxon>
        <taxon>Spermatophyta</taxon>
        <taxon>Magnoliopsida</taxon>
        <taxon>eudicotyledons</taxon>
        <taxon>Gunneridae</taxon>
        <taxon>Pentapetalae</taxon>
        <taxon>rosids</taxon>
        <taxon>fabids</taxon>
        <taxon>Malpighiales</taxon>
        <taxon>Euphorbiaceae</taxon>
        <taxon>Crotonoideae</taxon>
        <taxon>Micrandreae</taxon>
        <taxon>Hevea</taxon>
    </lineage>
</organism>
<proteinExistence type="predicted"/>
<evidence type="ECO:0000256" key="7">
    <source>
        <dbReference type="SAM" id="Phobius"/>
    </source>
</evidence>
<protein>
    <recommendedName>
        <fullName evidence="10">Leucine-rich repeat-containing N-terminal plant-type domain-containing protein</fullName>
    </recommendedName>
</protein>
<evidence type="ECO:0000256" key="2">
    <source>
        <dbReference type="ARBA" id="ARBA00022614"/>
    </source>
</evidence>